<dbReference type="Gene3D" id="3.20.20.60">
    <property type="entry name" value="Phosphoenolpyruvate-binding domains"/>
    <property type="match status" value="1"/>
</dbReference>
<dbReference type="SUPFAM" id="SSF51621">
    <property type="entry name" value="Phosphoenolpyruvate/pyruvate domain"/>
    <property type="match status" value="1"/>
</dbReference>
<dbReference type="PANTHER" id="PTHR42905:SF16">
    <property type="entry name" value="CARBOXYPHOSPHONOENOLPYRUVATE PHOSPHONOMUTASE-LIKE PROTEIN (AFU_ORTHOLOGUE AFUA_5G07230)"/>
    <property type="match status" value="1"/>
</dbReference>
<gene>
    <name evidence="1" type="ORF">AGRA3207_003413</name>
</gene>
<dbReference type="EMBL" id="CP059572">
    <property type="protein sequence ID" value="QXJ22418.1"/>
    <property type="molecule type" value="Genomic_DNA"/>
</dbReference>
<evidence type="ECO:0000313" key="1">
    <source>
        <dbReference type="EMBL" id="QXJ22418.1"/>
    </source>
</evidence>
<accession>A0ABX8R061</accession>
<dbReference type="RefSeq" id="WP_231335657.1">
    <property type="nucleotide sequence ID" value="NZ_CP059572.1"/>
</dbReference>
<dbReference type="InterPro" id="IPR040442">
    <property type="entry name" value="Pyrv_kinase-like_dom_sf"/>
</dbReference>
<keyword evidence="1" id="KW-0456">Lyase</keyword>
<dbReference type="PANTHER" id="PTHR42905">
    <property type="entry name" value="PHOSPHOENOLPYRUVATE CARBOXYLASE"/>
    <property type="match status" value="1"/>
</dbReference>
<protein>
    <submittedName>
        <fullName evidence="1">Isocitrate lyase/phosphoenolpyruvate mutase family protein</fullName>
    </submittedName>
</protein>
<name>A0ABX8R061_9ACTN</name>
<dbReference type="InterPro" id="IPR015813">
    <property type="entry name" value="Pyrv/PenolPyrv_kinase-like_dom"/>
</dbReference>
<proteinExistence type="predicted"/>
<dbReference type="GO" id="GO:0016829">
    <property type="term" value="F:lyase activity"/>
    <property type="evidence" value="ECO:0007669"/>
    <property type="project" value="UniProtKB-KW"/>
</dbReference>
<dbReference type="Proteomes" id="UP001049518">
    <property type="component" value="Chromosome"/>
</dbReference>
<evidence type="ECO:0000313" key="2">
    <source>
        <dbReference type="Proteomes" id="UP001049518"/>
    </source>
</evidence>
<dbReference type="CDD" id="cd00377">
    <property type="entry name" value="ICL_PEPM"/>
    <property type="match status" value="1"/>
</dbReference>
<sequence length="245" mass="24911">MTDNAKRLRELHRPGDPLLLPNVWDAGSAKIVQEAGFPALATASAAVAASLGYPDHEGAPAGEMFAAAGRVIRVATVPVTVDAEAGYGLQPAELVERLLAIGAAGCNLEDTYAGELAEPGAQAEFIAAVRDAAGDALVINARADTFVAKAPDPVDGAIARGRLYIEAGADCVYPITAPFDAVPALVAGIPGPVNVNNMPGSSLADLAAAGAARVSYGPMPYLRALDAVKEFAGRVLANENPYGPA</sequence>
<keyword evidence="2" id="KW-1185">Reference proteome</keyword>
<organism evidence="1 2">
    <name type="scientific">Actinomadura graeca</name>
    <dbReference type="NCBI Taxonomy" id="2750812"/>
    <lineage>
        <taxon>Bacteria</taxon>
        <taxon>Bacillati</taxon>
        <taxon>Actinomycetota</taxon>
        <taxon>Actinomycetes</taxon>
        <taxon>Streptosporangiales</taxon>
        <taxon>Thermomonosporaceae</taxon>
        <taxon>Actinomadura</taxon>
    </lineage>
</organism>
<reference evidence="1" key="1">
    <citation type="submission" date="2020-07" db="EMBL/GenBank/DDBJ databases">
        <authorList>
            <person name="Tarantini F.S."/>
            <person name="Hong K.W."/>
            <person name="Chan K.G."/>
        </authorList>
    </citation>
    <scope>NUCLEOTIDE SEQUENCE</scope>
    <source>
        <strain evidence="1">32-07</strain>
    </source>
</reference>
<dbReference type="Pfam" id="PF13714">
    <property type="entry name" value="PEP_mutase"/>
    <property type="match status" value="1"/>
</dbReference>
<dbReference type="InterPro" id="IPR039556">
    <property type="entry name" value="ICL/PEPM"/>
</dbReference>